<dbReference type="InterPro" id="IPR004468">
    <property type="entry name" value="CTP_synthase"/>
</dbReference>
<dbReference type="EC" id="6.3.4.2" evidence="3"/>
<comment type="caution">
    <text evidence="12">The sequence shown here is derived from an EMBL/GenBank/DDBJ whole genome shotgun (WGS) entry which is preliminary data.</text>
</comment>
<feature type="domain" description="Glutamine amidotransferase" evidence="11">
    <location>
        <begin position="221"/>
        <end position="393"/>
    </location>
</feature>
<feature type="region of interest" description="Disordered" evidence="10">
    <location>
        <begin position="147"/>
        <end position="166"/>
    </location>
</feature>
<keyword evidence="13" id="KW-1185">Reference proteome</keyword>
<evidence type="ECO:0000313" key="12">
    <source>
        <dbReference type="EMBL" id="TCL04508.1"/>
    </source>
</evidence>
<dbReference type="GO" id="GO:0005524">
    <property type="term" value="F:ATP binding"/>
    <property type="evidence" value="ECO:0007669"/>
    <property type="project" value="UniProtKB-KW"/>
</dbReference>
<protein>
    <recommendedName>
        <fullName evidence="3">CTP synthase (glutamine hydrolyzing)</fullName>
        <ecNumber evidence="3">6.3.4.2</ecNumber>
    </recommendedName>
</protein>
<dbReference type="SUPFAM" id="SSF52317">
    <property type="entry name" value="Class I glutamine amidotransferase-like"/>
    <property type="match status" value="1"/>
</dbReference>
<reference evidence="12 13" key="1">
    <citation type="submission" date="2019-02" db="EMBL/GenBank/DDBJ databases">
        <title>Investigation of anaerobic lignin degradation for improved lignocellulosic biofuels.</title>
        <authorList>
            <person name="Deangelis K."/>
        </authorList>
    </citation>
    <scope>NUCLEOTIDE SEQUENCE [LARGE SCALE GENOMIC DNA]</scope>
    <source>
        <strain evidence="12 13">159R</strain>
    </source>
</reference>
<keyword evidence="7" id="KW-0315">Glutamine amidotransferase</keyword>
<dbReference type="AlphaFoldDB" id="A0A4V2Q2W9"/>
<evidence type="ECO:0000313" key="13">
    <source>
        <dbReference type="Proteomes" id="UP000294555"/>
    </source>
</evidence>
<gene>
    <name evidence="12" type="ORF">EZJ58_2632</name>
</gene>
<comment type="similarity">
    <text evidence="2">Belongs to the CTP synthase family.</text>
</comment>
<dbReference type="Pfam" id="PF00117">
    <property type="entry name" value="GATase"/>
    <property type="match status" value="1"/>
</dbReference>
<dbReference type="GO" id="GO:0003883">
    <property type="term" value="F:CTP synthase activity"/>
    <property type="evidence" value="ECO:0007669"/>
    <property type="project" value="UniProtKB-EC"/>
</dbReference>
<comment type="catalytic activity">
    <reaction evidence="9">
        <text>UTP + L-glutamine + ATP + H2O = CTP + L-glutamate + ADP + phosphate + 2 H(+)</text>
        <dbReference type="Rhea" id="RHEA:26426"/>
        <dbReference type="ChEBI" id="CHEBI:15377"/>
        <dbReference type="ChEBI" id="CHEBI:15378"/>
        <dbReference type="ChEBI" id="CHEBI:29985"/>
        <dbReference type="ChEBI" id="CHEBI:30616"/>
        <dbReference type="ChEBI" id="CHEBI:37563"/>
        <dbReference type="ChEBI" id="CHEBI:43474"/>
        <dbReference type="ChEBI" id="CHEBI:46398"/>
        <dbReference type="ChEBI" id="CHEBI:58359"/>
        <dbReference type="ChEBI" id="CHEBI:456216"/>
        <dbReference type="EC" id="6.3.4.2"/>
    </reaction>
</comment>
<name>A0A4V2Q2W9_9GAMM</name>
<dbReference type="Proteomes" id="UP000294555">
    <property type="component" value="Unassembled WGS sequence"/>
</dbReference>
<evidence type="ECO:0000256" key="2">
    <source>
        <dbReference type="ARBA" id="ARBA00007533"/>
    </source>
</evidence>
<dbReference type="GO" id="GO:0044210">
    <property type="term" value="P:'de novo' CTP biosynthetic process"/>
    <property type="evidence" value="ECO:0007669"/>
    <property type="project" value="UniProtKB-UniPathway"/>
</dbReference>
<dbReference type="Gene3D" id="3.40.50.880">
    <property type="match status" value="1"/>
</dbReference>
<proteinExistence type="inferred from homology"/>
<accession>A0A4V2Q2W9</accession>
<dbReference type="OrthoDB" id="9813383at2"/>
<dbReference type="PROSITE" id="PS51273">
    <property type="entry name" value="GATASE_TYPE_1"/>
    <property type="match status" value="1"/>
</dbReference>
<dbReference type="UniPathway" id="UPA00159">
    <property type="reaction ID" value="UER00277"/>
</dbReference>
<dbReference type="GO" id="GO:0019856">
    <property type="term" value="P:pyrimidine nucleobase biosynthetic process"/>
    <property type="evidence" value="ECO:0007669"/>
    <property type="project" value="TreeGrafter"/>
</dbReference>
<keyword evidence="4" id="KW-0436">Ligase</keyword>
<evidence type="ECO:0000256" key="4">
    <source>
        <dbReference type="ARBA" id="ARBA00022598"/>
    </source>
</evidence>
<comment type="pathway">
    <text evidence="1">Pyrimidine metabolism; CTP biosynthesis via de novo pathway; CTP from UDP: step 2/2.</text>
</comment>
<evidence type="ECO:0000256" key="10">
    <source>
        <dbReference type="SAM" id="MobiDB-lite"/>
    </source>
</evidence>
<evidence type="ECO:0000256" key="8">
    <source>
        <dbReference type="ARBA" id="ARBA00022975"/>
    </source>
</evidence>
<dbReference type="RefSeq" id="WP_132923293.1">
    <property type="nucleotide sequence ID" value="NZ_SJOI01000001.1"/>
</dbReference>
<evidence type="ECO:0000256" key="1">
    <source>
        <dbReference type="ARBA" id="ARBA00005171"/>
    </source>
</evidence>
<sequence length="406" mass="43244">MTTLLVVHDTPEPALYGLMAAIVAAQRQFPLLHLAADYDTGRFPDACQHVLRHGGLVTSGLLWLERMTGRSPGAALTPAACAQRAAREDCVVPIGPSQRDDLSVLIPLLEQGGVPYRLWHTVNRRGRLVLEDRSGGAAIEGEWRPDTFGRWHATSPPSSPPHSTRGAGKLRIALIGARQDQAAAYPATLAALGDAADALGITLDVLFVPPKTLSPDDGLLPATVAGILLPGGADMGNVSGQLAVARYALQQGIPTLGLCLGMQTMATAALQQLPALRRANLQEADPDAPVKTFVPLRDPNRYGVHRSGEHDMRLRTGSRLASILATDNRLRYNHRYQLNPDLLEMLPRCGLTVSATDSAGAIADGIELADHPFYLGVQGHPELTSAPAAAHPLIMAWLKQAALSGR</sequence>
<keyword evidence="8" id="KW-0665">Pyrimidine biosynthesis</keyword>
<evidence type="ECO:0000256" key="6">
    <source>
        <dbReference type="ARBA" id="ARBA00022840"/>
    </source>
</evidence>
<dbReference type="PANTHER" id="PTHR11550:SF0">
    <property type="entry name" value="CTP SYNTHASE-RELATED"/>
    <property type="match status" value="1"/>
</dbReference>
<dbReference type="EMBL" id="SJOI01000001">
    <property type="protein sequence ID" value="TCL04508.1"/>
    <property type="molecule type" value="Genomic_DNA"/>
</dbReference>
<dbReference type="PANTHER" id="PTHR11550">
    <property type="entry name" value="CTP SYNTHASE"/>
    <property type="match status" value="1"/>
</dbReference>
<dbReference type="InterPro" id="IPR029062">
    <property type="entry name" value="Class_I_gatase-like"/>
</dbReference>
<dbReference type="InterPro" id="IPR017926">
    <property type="entry name" value="GATASE"/>
</dbReference>
<keyword evidence="6" id="KW-0067">ATP-binding</keyword>
<evidence type="ECO:0000256" key="5">
    <source>
        <dbReference type="ARBA" id="ARBA00022741"/>
    </source>
</evidence>
<organism evidence="12 13">
    <name type="scientific">Sodalis ligni</name>
    <dbReference type="NCBI Taxonomy" id="2697027"/>
    <lineage>
        <taxon>Bacteria</taxon>
        <taxon>Pseudomonadati</taxon>
        <taxon>Pseudomonadota</taxon>
        <taxon>Gammaproteobacteria</taxon>
        <taxon>Enterobacterales</taxon>
        <taxon>Bruguierivoracaceae</taxon>
        <taxon>Sodalis</taxon>
    </lineage>
</organism>
<evidence type="ECO:0000256" key="9">
    <source>
        <dbReference type="ARBA" id="ARBA00047781"/>
    </source>
</evidence>
<dbReference type="GO" id="GO:0042802">
    <property type="term" value="F:identical protein binding"/>
    <property type="evidence" value="ECO:0007669"/>
    <property type="project" value="TreeGrafter"/>
</dbReference>
<evidence type="ECO:0000256" key="7">
    <source>
        <dbReference type="ARBA" id="ARBA00022962"/>
    </source>
</evidence>
<evidence type="ECO:0000256" key="3">
    <source>
        <dbReference type="ARBA" id="ARBA00012291"/>
    </source>
</evidence>
<evidence type="ECO:0000259" key="11">
    <source>
        <dbReference type="Pfam" id="PF00117"/>
    </source>
</evidence>
<keyword evidence="5" id="KW-0547">Nucleotide-binding</keyword>